<sequence>MNRRTLCILFVLVACFSIAFAIPEDEEIKQDQQNAEGGTRNEKNKEMRAKDAAEFKGSATLKTPENDEKKTDESATPAKAAPAIDSFFTIGALTMATVYIV</sequence>
<protein>
    <submittedName>
        <fullName evidence="3">Uncharacterized protein</fullName>
    </submittedName>
</protein>
<evidence type="ECO:0000313" key="3">
    <source>
        <dbReference type="EMBL" id="EGT31252.1"/>
    </source>
</evidence>
<feature type="compositionally biased region" description="Basic and acidic residues" evidence="1">
    <location>
        <begin position="39"/>
        <end position="54"/>
    </location>
</feature>
<evidence type="ECO:0000313" key="4">
    <source>
        <dbReference type="Proteomes" id="UP000008068"/>
    </source>
</evidence>
<evidence type="ECO:0000256" key="1">
    <source>
        <dbReference type="SAM" id="MobiDB-lite"/>
    </source>
</evidence>
<dbReference type="EMBL" id="GL379796">
    <property type="protein sequence ID" value="EGT31252.1"/>
    <property type="molecule type" value="Genomic_DNA"/>
</dbReference>
<evidence type="ECO:0000256" key="2">
    <source>
        <dbReference type="SAM" id="SignalP"/>
    </source>
</evidence>
<reference evidence="4" key="1">
    <citation type="submission" date="2011-07" db="EMBL/GenBank/DDBJ databases">
        <authorList>
            <consortium name="Caenorhabditis brenneri Sequencing and Analysis Consortium"/>
            <person name="Wilson R.K."/>
        </authorList>
    </citation>
    <scope>NUCLEOTIDE SEQUENCE [LARGE SCALE GENOMIC DNA]</scope>
    <source>
        <strain evidence="4">PB2801</strain>
    </source>
</reference>
<accession>G0MIK2</accession>
<gene>
    <name evidence="3" type="ORF">CAEBREN_08729</name>
</gene>
<dbReference type="HOGENOM" id="CLU_177220_0_0_1"/>
<dbReference type="Proteomes" id="UP000008068">
    <property type="component" value="Unassembled WGS sequence"/>
</dbReference>
<name>G0MIK2_CAEBE</name>
<feature type="region of interest" description="Disordered" evidence="1">
    <location>
        <begin position="27"/>
        <end position="78"/>
    </location>
</feature>
<feature type="compositionally biased region" description="Basic and acidic residues" evidence="1">
    <location>
        <begin position="64"/>
        <end position="73"/>
    </location>
</feature>
<feature type="chain" id="PRO_5003403129" evidence="2">
    <location>
        <begin position="22"/>
        <end position="101"/>
    </location>
</feature>
<keyword evidence="4" id="KW-1185">Reference proteome</keyword>
<organism evidence="4">
    <name type="scientific">Caenorhabditis brenneri</name>
    <name type="common">Nematode worm</name>
    <dbReference type="NCBI Taxonomy" id="135651"/>
    <lineage>
        <taxon>Eukaryota</taxon>
        <taxon>Metazoa</taxon>
        <taxon>Ecdysozoa</taxon>
        <taxon>Nematoda</taxon>
        <taxon>Chromadorea</taxon>
        <taxon>Rhabditida</taxon>
        <taxon>Rhabditina</taxon>
        <taxon>Rhabditomorpha</taxon>
        <taxon>Rhabditoidea</taxon>
        <taxon>Rhabditidae</taxon>
        <taxon>Peloderinae</taxon>
        <taxon>Caenorhabditis</taxon>
    </lineage>
</organism>
<proteinExistence type="predicted"/>
<dbReference type="PROSITE" id="PS51257">
    <property type="entry name" value="PROKAR_LIPOPROTEIN"/>
    <property type="match status" value="1"/>
</dbReference>
<dbReference type="InParanoid" id="G0MIK2"/>
<dbReference type="AlphaFoldDB" id="G0MIK2"/>
<feature type="signal peptide" evidence="2">
    <location>
        <begin position="1"/>
        <end position="21"/>
    </location>
</feature>
<keyword evidence="2" id="KW-0732">Signal</keyword>